<evidence type="ECO:0000313" key="4">
    <source>
        <dbReference type="Proteomes" id="UP001589818"/>
    </source>
</evidence>
<evidence type="ECO:0000313" key="3">
    <source>
        <dbReference type="EMBL" id="MFC0394011.1"/>
    </source>
</evidence>
<gene>
    <name evidence="3" type="ORF">ACFFJ8_21900</name>
</gene>
<dbReference type="InterPro" id="IPR047773">
    <property type="entry name" value="YHYH_dom_bact"/>
</dbReference>
<keyword evidence="4" id="KW-1185">Reference proteome</keyword>
<dbReference type="InterPro" id="IPR012854">
    <property type="entry name" value="Cu_amine_oxidase-like_N"/>
</dbReference>
<organism evidence="3 4">
    <name type="scientific">Paenibacillus mendelii</name>
    <dbReference type="NCBI Taxonomy" id="206163"/>
    <lineage>
        <taxon>Bacteria</taxon>
        <taxon>Bacillati</taxon>
        <taxon>Bacillota</taxon>
        <taxon>Bacilli</taxon>
        <taxon>Bacillales</taxon>
        <taxon>Paenibacillaceae</taxon>
        <taxon>Paenibacillus</taxon>
    </lineage>
</organism>
<comment type="caution">
    <text evidence="3">The sequence shown here is derived from an EMBL/GenBank/DDBJ whole genome shotgun (WGS) entry which is preliminary data.</text>
</comment>
<dbReference type="NCBIfam" id="NF033223">
    <property type="entry name" value="YHYH_alt"/>
    <property type="match status" value="1"/>
</dbReference>
<feature type="domain" description="Copper amine oxidase-like N-terminal" evidence="2">
    <location>
        <begin position="141"/>
        <end position="235"/>
    </location>
</feature>
<dbReference type="RefSeq" id="WP_204822062.1">
    <property type="nucleotide sequence ID" value="NZ_JANHOF010000023.1"/>
</dbReference>
<evidence type="ECO:0000259" key="2">
    <source>
        <dbReference type="Pfam" id="PF07833"/>
    </source>
</evidence>
<proteinExistence type="predicted"/>
<reference evidence="3 4" key="1">
    <citation type="submission" date="2024-09" db="EMBL/GenBank/DDBJ databases">
        <authorList>
            <person name="Sun Q."/>
            <person name="Mori K."/>
        </authorList>
    </citation>
    <scope>NUCLEOTIDE SEQUENCE [LARGE SCALE GENOMIC DNA]</scope>
    <source>
        <strain evidence="3 4">CCM 4839</strain>
    </source>
</reference>
<feature type="chain" id="PRO_5045612389" evidence="1">
    <location>
        <begin position="26"/>
        <end position="245"/>
    </location>
</feature>
<name>A0ABV6JDM4_9BACL</name>
<protein>
    <submittedName>
        <fullName evidence="3">YHYH domain-containing protein</fullName>
    </submittedName>
</protein>
<keyword evidence="1" id="KW-0732">Signal</keyword>
<dbReference type="Pfam" id="PF07833">
    <property type="entry name" value="Cu_amine_oxidN1"/>
    <property type="match status" value="1"/>
</dbReference>
<sequence>MRKRLLSFIATIIVVFMLIPLQAYAHSGRTDSSGGHNCSEKSQRKGLCTGYHYHNGGSAGSSNVSLSTSSNSENTNSYKSTKVKKTKVVLNEYPPYPHCKKVKDTSSSSNSYTLFYERTWDCNYYTDNGMKYDTLFSTLTIDGMYHSLDKSMISAQNSTYLYIKDFANIFGFAIEFDKSKNIVLKKGNLSLKIFNDTNKIFINGNFSGFKTLRIDGYSYIPLRFAVKLAGGTIDSSDSYTFNITT</sequence>
<accession>A0ABV6JDM4</accession>
<feature type="signal peptide" evidence="1">
    <location>
        <begin position="1"/>
        <end position="25"/>
    </location>
</feature>
<dbReference type="Proteomes" id="UP001589818">
    <property type="component" value="Unassembled WGS sequence"/>
</dbReference>
<dbReference type="EMBL" id="JBHLVF010000037">
    <property type="protein sequence ID" value="MFC0394011.1"/>
    <property type="molecule type" value="Genomic_DNA"/>
</dbReference>
<evidence type="ECO:0000256" key="1">
    <source>
        <dbReference type="SAM" id="SignalP"/>
    </source>
</evidence>